<feature type="transmembrane region" description="Helical" evidence="1">
    <location>
        <begin position="133"/>
        <end position="155"/>
    </location>
</feature>
<name>A0A1E3QX85_9ASCO</name>
<dbReference type="RefSeq" id="XP_018987604.1">
    <property type="nucleotide sequence ID" value="XM_019132550.1"/>
</dbReference>
<reference evidence="3" key="1">
    <citation type="submission" date="2016-05" db="EMBL/GenBank/DDBJ databases">
        <title>Comparative genomics of biotechnologically important yeasts.</title>
        <authorList>
            <consortium name="DOE Joint Genome Institute"/>
            <person name="Riley R."/>
            <person name="Haridas S."/>
            <person name="Wolfe K.H."/>
            <person name="Lopes M.R."/>
            <person name="Hittinger C.T."/>
            <person name="Goker M."/>
            <person name="Salamov A."/>
            <person name="Wisecaver J."/>
            <person name="Long T.M."/>
            <person name="Aerts A.L."/>
            <person name="Barry K."/>
            <person name="Choi C."/>
            <person name="Clum A."/>
            <person name="Coughlan A.Y."/>
            <person name="Deshpande S."/>
            <person name="Douglass A.P."/>
            <person name="Hanson S.J."/>
            <person name="Klenk H.-P."/>
            <person name="Labutti K."/>
            <person name="Lapidus A."/>
            <person name="Lindquist E."/>
            <person name="Lipzen A."/>
            <person name="Meier-Kolthoff J.P."/>
            <person name="Ohm R.A."/>
            <person name="Otillar R.P."/>
            <person name="Pangilinan J."/>
            <person name="Peng Y."/>
            <person name="Rokas A."/>
            <person name="Rosa C.A."/>
            <person name="Scheuner C."/>
            <person name="Sibirny A.A."/>
            <person name="Slot J.C."/>
            <person name="Stielow J.B."/>
            <person name="Sun H."/>
            <person name="Kurtzman C.P."/>
            <person name="Blackwell M."/>
            <person name="Grigoriev I.V."/>
            <person name="Jeffries T.W."/>
        </authorList>
    </citation>
    <scope>NUCLEOTIDE SEQUENCE [LARGE SCALE GENOMIC DNA]</scope>
    <source>
        <strain evidence="3">NRRL Y-12698</strain>
    </source>
</reference>
<proteinExistence type="predicted"/>
<organism evidence="2 3">
    <name type="scientific">Babjeviella inositovora NRRL Y-12698</name>
    <dbReference type="NCBI Taxonomy" id="984486"/>
    <lineage>
        <taxon>Eukaryota</taxon>
        <taxon>Fungi</taxon>
        <taxon>Dikarya</taxon>
        <taxon>Ascomycota</taxon>
        <taxon>Saccharomycotina</taxon>
        <taxon>Pichiomycetes</taxon>
        <taxon>Serinales incertae sedis</taxon>
        <taxon>Babjeviella</taxon>
    </lineage>
</organism>
<gene>
    <name evidence="2" type="ORF">BABINDRAFT_70180</name>
</gene>
<evidence type="ECO:0000313" key="3">
    <source>
        <dbReference type="Proteomes" id="UP000094336"/>
    </source>
</evidence>
<dbReference type="GeneID" id="30150403"/>
<keyword evidence="1" id="KW-1133">Transmembrane helix</keyword>
<evidence type="ECO:0000313" key="2">
    <source>
        <dbReference type="EMBL" id="ODQ82276.1"/>
    </source>
</evidence>
<keyword evidence="1" id="KW-0472">Membrane</keyword>
<sequence>MIGAVQKNNLQRMKEWSSSLRVKSPSKTKIDVSSHTDNISRLAPLFFLLKSFSLSKRHVVGDRETRLVLNDSSSVSGLPTRSAPGKLKARLLSRRKRSDDTQSTSQANFPDLTTDSAIDARAKIFLMIFHPEIYWKFHLLILTVLCFTTIIIYLILQSLNHTISETRYVAERGMWAYIAGSMCGNFLSSCVTWPITAASKLIGG</sequence>
<dbReference type="Proteomes" id="UP000094336">
    <property type="component" value="Unassembled WGS sequence"/>
</dbReference>
<dbReference type="AlphaFoldDB" id="A0A1E3QX85"/>
<keyword evidence="1" id="KW-0812">Transmembrane</keyword>
<keyword evidence="3" id="KW-1185">Reference proteome</keyword>
<dbReference type="EMBL" id="KV454426">
    <property type="protein sequence ID" value="ODQ82276.1"/>
    <property type="molecule type" value="Genomic_DNA"/>
</dbReference>
<accession>A0A1E3QX85</accession>
<evidence type="ECO:0000256" key="1">
    <source>
        <dbReference type="SAM" id="Phobius"/>
    </source>
</evidence>
<protein>
    <submittedName>
        <fullName evidence="2">Uncharacterized protein</fullName>
    </submittedName>
</protein>
<feature type="transmembrane region" description="Helical" evidence="1">
    <location>
        <begin position="175"/>
        <end position="195"/>
    </location>
</feature>